<sequence>MKIDYEKNIMGTISLVIGILLLIASGLSVGLLKICLVNSRNGWFVILGHIMVLVMIAIALIGPAVSVMGLIFSGIGIFGSFKKKRLAFIGLIINLLSLIVCILIFKEMGIKF</sequence>
<evidence type="ECO:0000256" key="1">
    <source>
        <dbReference type="SAM" id="Phobius"/>
    </source>
</evidence>
<feature type="transmembrane region" description="Helical" evidence="1">
    <location>
        <begin position="86"/>
        <end position="105"/>
    </location>
</feature>
<name>A0AAX2J8D3_9FUSO</name>
<keyword evidence="1" id="KW-0472">Membrane</keyword>
<evidence type="ECO:0000313" key="3">
    <source>
        <dbReference type="Proteomes" id="UP000249008"/>
    </source>
</evidence>
<dbReference type="GeneID" id="78454672"/>
<accession>A0AAX2J8D3</accession>
<keyword evidence="1" id="KW-1133">Transmembrane helix</keyword>
<dbReference type="Proteomes" id="UP000249008">
    <property type="component" value="Chromosome 1"/>
</dbReference>
<evidence type="ECO:0000313" key="2">
    <source>
        <dbReference type="EMBL" id="SQI99362.1"/>
    </source>
</evidence>
<keyword evidence="1" id="KW-0812">Transmembrane</keyword>
<dbReference type="AlphaFoldDB" id="A0AAX2J8D3"/>
<dbReference type="EMBL" id="LS483487">
    <property type="protein sequence ID" value="SQI99362.1"/>
    <property type="molecule type" value="Genomic_DNA"/>
</dbReference>
<gene>
    <name evidence="2" type="ORF">NCTC12112_00071</name>
</gene>
<feature type="transmembrane region" description="Helical" evidence="1">
    <location>
        <begin position="46"/>
        <end position="79"/>
    </location>
</feature>
<reference evidence="2 3" key="1">
    <citation type="submission" date="2018-06" db="EMBL/GenBank/DDBJ databases">
        <authorList>
            <consortium name="Pathogen Informatics"/>
            <person name="Doyle S."/>
        </authorList>
    </citation>
    <scope>NUCLEOTIDE SEQUENCE [LARGE SCALE GENOMIC DNA]</scope>
    <source>
        <strain evidence="2 3">NCTC12112</strain>
    </source>
</reference>
<organism evidence="2 3">
    <name type="scientific">Fusobacterium ulcerans</name>
    <dbReference type="NCBI Taxonomy" id="861"/>
    <lineage>
        <taxon>Bacteria</taxon>
        <taxon>Fusobacteriati</taxon>
        <taxon>Fusobacteriota</taxon>
        <taxon>Fusobacteriia</taxon>
        <taxon>Fusobacteriales</taxon>
        <taxon>Fusobacteriaceae</taxon>
        <taxon>Fusobacterium</taxon>
    </lineage>
</organism>
<feature type="transmembrane region" description="Helical" evidence="1">
    <location>
        <begin position="12"/>
        <end position="34"/>
    </location>
</feature>
<protein>
    <submittedName>
        <fullName evidence="2">Uncharacterized protein</fullName>
    </submittedName>
</protein>
<dbReference type="KEGG" id="ful:C4N20_07620"/>
<proteinExistence type="predicted"/>
<dbReference type="RefSeq" id="WP_005978701.1">
    <property type="nucleotide sequence ID" value="NZ_CABKNW010000004.1"/>
</dbReference>